<dbReference type="Proteomes" id="UP000247459">
    <property type="component" value="Unassembled WGS sequence"/>
</dbReference>
<sequence>MLKMSLSSILKITLVAALSVPALLSIPVGSTAAASPNIASGALTAPPPPEEQIVHSLAALKYIYQAAGNVSPGGGLTANVTTSTTTYKEMKSLQVDYRLERWTGSNWVTYRSGTKSKTQTQSLSAQSSWTVITGYYYRVVSTHTANDGTNSENTIHISNNVLF</sequence>
<name>A0A2W0C7S3_9BACL</name>
<dbReference type="RefSeq" id="WP_110822141.1">
    <property type="nucleotide sequence ID" value="NZ_PRLG01000029.1"/>
</dbReference>
<gene>
    <name evidence="2" type="ORF">PIL02S_05422</name>
</gene>
<feature type="signal peptide" evidence="1">
    <location>
        <begin position="1"/>
        <end position="32"/>
    </location>
</feature>
<dbReference type="OrthoDB" id="1808478at2"/>
<keyword evidence="1" id="KW-0732">Signal</keyword>
<comment type="caution">
    <text evidence="2">The sequence shown here is derived from an EMBL/GenBank/DDBJ whole genome shotgun (WGS) entry which is preliminary data.</text>
</comment>
<dbReference type="AlphaFoldDB" id="A0A2W0C7S3"/>
<evidence type="ECO:0000313" key="2">
    <source>
        <dbReference type="EMBL" id="PYY26052.1"/>
    </source>
</evidence>
<proteinExistence type="predicted"/>
<organism evidence="2 3">
    <name type="scientific">Paenibacillus illinoisensis</name>
    <dbReference type="NCBI Taxonomy" id="59845"/>
    <lineage>
        <taxon>Bacteria</taxon>
        <taxon>Bacillati</taxon>
        <taxon>Bacillota</taxon>
        <taxon>Bacilli</taxon>
        <taxon>Bacillales</taxon>
        <taxon>Paenibacillaceae</taxon>
        <taxon>Paenibacillus</taxon>
    </lineage>
</organism>
<protein>
    <submittedName>
        <fullName evidence="2">Uncharacterized protein</fullName>
    </submittedName>
</protein>
<evidence type="ECO:0000256" key="1">
    <source>
        <dbReference type="SAM" id="SignalP"/>
    </source>
</evidence>
<accession>A0A2W0C7S3</accession>
<reference evidence="2 3" key="1">
    <citation type="submission" date="2018-01" db="EMBL/GenBank/DDBJ databases">
        <title>Genome sequence of the PGP bacterium Paenibacillus illinoisensis E3.</title>
        <authorList>
            <person name="Rolli E."/>
            <person name="Marasco R."/>
            <person name="Bessem C."/>
            <person name="Michoud G."/>
            <person name="Gaiarsa S."/>
            <person name="Borin S."/>
            <person name="Daffonchio D."/>
        </authorList>
    </citation>
    <scope>NUCLEOTIDE SEQUENCE [LARGE SCALE GENOMIC DNA]</scope>
    <source>
        <strain evidence="2 3">E3</strain>
    </source>
</reference>
<evidence type="ECO:0000313" key="3">
    <source>
        <dbReference type="Proteomes" id="UP000247459"/>
    </source>
</evidence>
<dbReference type="EMBL" id="PRLG01000029">
    <property type="protein sequence ID" value="PYY26052.1"/>
    <property type="molecule type" value="Genomic_DNA"/>
</dbReference>
<feature type="chain" id="PRO_5039068466" evidence="1">
    <location>
        <begin position="33"/>
        <end position="163"/>
    </location>
</feature>